<evidence type="ECO:0000256" key="1">
    <source>
        <dbReference type="ARBA" id="ARBA00000085"/>
    </source>
</evidence>
<evidence type="ECO:0000256" key="5">
    <source>
        <dbReference type="ARBA" id="ARBA00022777"/>
    </source>
</evidence>
<dbReference type="PANTHER" id="PTHR42878">
    <property type="entry name" value="TWO-COMPONENT HISTIDINE KINASE"/>
    <property type="match status" value="1"/>
</dbReference>
<keyword evidence="12" id="KW-1185">Reference proteome</keyword>
<protein>
    <recommendedName>
        <fullName evidence="8">Sensor-like histidine kinase SenX3</fullName>
        <ecNumber evidence="2">2.7.13.3</ecNumber>
    </recommendedName>
</protein>
<reference evidence="11 12" key="1">
    <citation type="submission" date="2021-01" db="EMBL/GenBank/DDBJ databases">
        <title>Genome seq and assembly of Nocardiodes sp. G10.</title>
        <authorList>
            <person name="Chhetri G."/>
        </authorList>
    </citation>
    <scope>NUCLEOTIDE SEQUENCE [LARGE SCALE GENOMIC DNA]</scope>
    <source>
        <strain evidence="11 12">G10</strain>
    </source>
</reference>
<dbReference type="InterPro" id="IPR003594">
    <property type="entry name" value="HATPase_dom"/>
</dbReference>
<keyword evidence="4" id="KW-0547">Nucleotide-binding</keyword>
<feature type="transmembrane region" description="Helical" evidence="9">
    <location>
        <begin position="28"/>
        <end position="48"/>
    </location>
</feature>
<keyword evidence="9" id="KW-0472">Membrane</keyword>
<feature type="transmembrane region" description="Helical" evidence="9">
    <location>
        <begin position="122"/>
        <end position="145"/>
    </location>
</feature>
<feature type="transmembrane region" description="Helical" evidence="9">
    <location>
        <begin position="88"/>
        <end position="110"/>
    </location>
</feature>
<dbReference type="PRINTS" id="PR00344">
    <property type="entry name" value="BCTRLSENSOR"/>
</dbReference>
<feature type="transmembrane region" description="Helical" evidence="9">
    <location>
        <begin position="206"/>
        <end position="227"/>
    </location>
</feature>
<gene>
    <name evidence="11" type="ORF">JI751_12825</name>
</gene>
<name>A0ABS1LAD9_9ACTN</name>
<dbReference type="RefSeq" id="WP_201936842.1">
    <property type="nucleotide sequence ID" value="NZ_JAERSG010000003.1"/>
</dbReference>
<evidence type="ECO:0000256" key="6">
    <source>
        <dbReference type="ARBA" id="ARBA00022840"/>
    </source>
</evidence>
<feature type="transmembrane region" description="Helical" evidence="9">
    <location>
        <begin position="182"/>
        <end position="200"/>
    </location>
</feature>
<dbReference type="SMART" id="SM00387">
    <property type="entry name" value="HATPase_c"/>
    <property type="match status" value="1"/>
</dbReference>
<keyword evidence="5" id="KW-0418">Kinase</keyword>
<comment type="caution">
    <text evidence="11">The sequence shown here is derived from an EMBL/GenBank/DDBJ whole genome shotgun (WGS) entry which is preliminary data.</text>
</comment>
<dbReference type="Gene3D" id="3.30.565.10">
    <property type="entry name" value="Histidine kinase-like ATPase, C-terminal domain"/>
    <property type="match status" value="1"/>
</dbReference>
<dbReference type="EMBL" id="JAERSG010000003">
    <property type="protein sequence ID" value="MBL0748497.1"/>
    <property type="molecule type" value="Genomic_DNA"/>
</dbReference>
<keyword evidence="7" id="KW-0902">Two-component regulatory system</keyword>
<evidence type="ECO:0000256" key="8">
    <source>
        <dbReference type="ARBA" id="ARBA00039401"/>
    </source>
</evidence>
<dbReference type="InterPro" id="IPR050351">
    <property type="entry name" value="BphY/WalK/GraS-like"/>
</dbReference>
<evidence type="ECO:0000256" key="7">
    <source>
        <dbReference type="ARBA" id="ARBA00023012"/>
    </source>
</evidence>
<keyword evidence="6" id="KW-0067">ATP-binding</keyword>
<evidence type="ECO:0000256" key="2">
    <source>
        <dbReference type="ARBA" id="ARBA00012438"/>
    </source>
</evidence>
<dbReference type="SUPFAM" id="SSF55874">
    <property type="entry name" value="ATPase domain of HSP90 chaperone/DNA topoisomerase II/histidine kinase"/>
    <property type="match status" value="1"/>
</dbReference>
<evidence type="ECO:0000313" key="12">
    <source>
        <dbReference type="Proteomes" id="UP000636918"/>
    </source>
</evidence>
<evidence type="ECO:0000313" key="11">
    <source>
        <dbReference type="EMBL" id="MBL0748497.1"/>
    </source>
</evidence>
<accession>A0ABS1LAD9</accession>
<organism evidence="11 12">
    <name type="scientific">Nocardioides baculatus</name>
    <dbReference type="NCBI Taxonomy" id="2801337"/>
    <lineage>
        <taxon>Bacteria</taxon>
        <taxon>Bacillati</taxon>
        <taxon>Actinomycetota</taxon>
        <taxon>Actinomycetes</taxon>
        <taxon>Propionibacteriales</taxon>
        <taxon>Nocardioidaceae</taxon>
        <taxon>Nocardioides</taxon>
    </lineage>
</organism>
<evidence type="ECO:0000256" key="3">
    <source>
        <dbReference type="ARBA" id="ARBA00022679"/>
    </source>
</evidence>
<keyword evidence="9" id="KW-1133">Transmembrane helix</keyword>
<keyword evidence="3" id="KW-0808">Transferase</keyword>
<dbReference type="Proteomes" id="UP000636918">
    <property type="component" value="Unassembled WGS sequence"/>
</dbReference>
<sequence>MGAGIVAVASFAALTSAAWTVEQRASHSAAEGVVSGVFVAGAVIAATCGWRRLGRARWGLASAVGAMLAAQAVLVGLPAIALPPPRSAPVLVTLAVLGLVGVALVLVALYEVWDERHLADDSFAIGIGMGQLAAAHLSLLVPLAVPVRPVAVAMVCLVAATHLAVVAIVVAVVAVPRRTSTLLTVTAVLVCAVLVLRLVPASDADGMVLVGLAAAGAAWIGAAWSAVQRASERSSQRTREEIHHTVEASTRDMRERMHELRSTVAGLVNGSEMLDNPAVPVDVRSHLLGSVRSELERMQRLLSTQEEAATTVDVADALSPVLDMQRSKGRRVEMQGCGGLVEGRQDALAEVINILLDNAATHGGCDTSRVDVAPGKDGTVDISVTDDGTGVPPELRERIFDWGDRRDDSPGEGIGLNLAQRLVARDGGTLQLVDAPAEAGSRFVISLPAPRQSVENISEGDTHVAQRRQG</sequence>
<evidence type="ECO:0000256" key="4">
    <source>
        <dbReference type="ARBA" id="ARBA00022741"/>
    </source>
</evidence>
<dbReference type="InterPro" id="IPR005467">
    <property type="entry name" value="His_kinase_dom"/>
</dbReference>
<dbReference type="InterPro" id="IPR036890">
    <property type="entry name" value="HATPase_C_sf"/>
</dbReference>
<comment type="catalytic activity">
    <reaction evidence="1">
        <text>ATP + protein L-histidine = ADP + protein N-phospho-L-histidine.</text>
        <dbReference type="EC" id="2.7.13.3"/>
    </reaction>
</comment>
<dbReference type="PANTHER" id="PTHR42878:SF7">
    <property type="entry name" value="SENSOR HISTIDINE KINASE GLRK"/>
    <property type="match status" value="1"/>
</dbReference>
<evidence type="ECO:0000259" key="10">
    <source>
        <dbReference type="PROSITE" id="PS50109"/>
    </source>
</evidence>
<feature type="domain" description="Histidine kinase" evidence="10">
    <location>
        <begin position="255"/>
        <end position="451"/>
    </location>
</feature>
<dbReference type="Pfam" id="PF02518">
    <property type="entry name" value="HATPase_c"/>
    <property type="match status" value="1"/>
</dbReference>
<evidence type="ECO:0000256" key="9">
    <source>
        <dbReference type="SAM" id="Phobius"/>
    </source>
</evidence>
<proteinExistence type="predicted"/>
<dbReference type="PROSITE" id="PS50109">
    <property type="entry name" value="HIS_KIN"/>
    <property type="match status" value="1"/>
</dbReference>
<dbReference type="InterPro" id="IPR004358">
    <property type="entry name" value="Sig_transdc_His_kin-like_C"/>
</dbReference>
<feature type="transmembrane region" description="Helical" evidence="9">
    <location>
        <begin position="151"/>
        <end position="175"/>
    </location>
</feature>
<keyword evidence="9" id="KW-0812">Transmembrane</keyword>
<feature type="transmembrane region" description="Helical" evidence="9">
    <location>
        <begin position="60"/>
        <end position="82"/>
    </location>
</feature>
<dbReference type="EC" id="2.7.13.3" evidence="2"/>